<evidence type="ECO:0000256" key="5">
    <source>
        <dbReference type="ARBA" id="ARBA00023136"/>
    </source>
</evidence>
<evidence type="ECO:0000256" key="4">
    <source>
        <dbReference type="ARBA" id="ARBA00022989"/>
    </source>
</evidence>
<dbReference type="Pfam" id="PF04117">
    <property type="entry name" value="Mpv17_PMP22"/>
    <property type="match status" value="1"/>
</dbReference>
<name>A0A9W6BRI0_9CHLO</name>
<protein>
    <submittedName>
        <fullName evidence="8">Uncharacterized protein</fullName>
    </submittedName>
</protein>
<dbReference type="GO" id="GO:0005737">
    <property type="term" value="C:cytoplasm"/>
    <property type="evidence" value="ECO:0007669"/>
    <property type="project" value="TreeGrafter"/>
</dbReference>
<keyword evidence="9" id="KW-1185">Reference proteome</keyword>
<keyword evidence="5 7" id="KW-0472">Membrane</keyword>
<dbReference type="PANTHER" id="PTHR11266">
    <property type="entry name" value="PEROXISOMAL MEMBRANE PROTEIN 2, PXMP2 MPV17"/>
    <property type="match status" value="1"/>
</dbReference>
<proteinExistence type="inferred from homology"/>
<reference evidence="8 9" key="1">
    <citation type="journal article" date="2023" name="Commun. Biol.">
        <title>Reorganization of the ancestral sex-determining regions during the evolution of trioecy in Pleodorina starrii.</title>
        <authorList>
            <person name="Takahashi K."/>
            <person name="Suzuki S."/>
            <person name="Kawai-Toyooka H."/>
            <person name="Yamamoto K."/>
            <person name="Hamaji T."/>
            <person name="Ootsuki R."/>
            <person name="Yamaguchi H."/>
            <person name="Kawachi M."/>
            <person name="Higashiyama T."/>
            <person name="Nozaki H."/>
        </authorList>
    </citation>
    <scope>NUCLEOTIDE SEQUENCE [LARGE SCALE GENOMIC DNA]</scope>
    <source>
        <strain evidence="8 9">NIES-4479</strain>
    </source>
</reference>
<dbReference type="Proteomes" id="UP001165080">
    <property type="component" value="Unassembled WGS sequence"/>
</dbReference>
<evidence type="ECO:0000256" key="6">
    <source>
        <dbReference type="SAM" id="MobiDB-lite"/>
    </source>
</evidence>
<keyword evidence="3 7" id="KW-0812">Transmembrane</keyword>
<comment type="similarity">
    <text evidence="2">Belongs to the peroxisomal membrane protein PXMP2/4 family.</text>
</comment>
<dbReference type="GO" id="GO:0016020">
    <property type="term" value="C:membrane"/>
    <property type="evidence" value="ECO:0007669"/>
    <property type="project" value="UniProtKB-SubCell"/>
</dbReference>
<dbReference type="OrthoDB" id="430207at2759"/>
<evidence type="ECO:0000256" key="1">
    <source>
        <dbReference type="ARBA" id="ARBA00004141"/>
    </source>
</evidence>
<evidence type="ECO:0000256" key="7">
    <source>
        <dbReference type="SAM" id="Phobius"/>
    </source>
</evidence>
<accession>A0A9W6BRI0</accession>
<organism evidence="8 9">
    <name type="scientific">Pleodorina starrii</name>
    <dbReference type="NCBI Taxonomy" id="330485"/>
    <lineage>
        <taxon>Eukaryota</taxon>
        <taxon>Viridiplantae</taxon>
        <taxon>Chlorophyta</taxon>
        <taxon>core chlorophytes</taxon>
        <taxon>Chlorophyceae</taxon>
        <taxon>CS clade</taxon>
        <taxon>Chlamydomonadales</taxon>
        <taxon>Volvocaceae</taxon>
        <taxon>Pleodorina</taxon>
    </lineage>
</organism>
<evidence type="ECO:0000313" key="8">
    <source>
        <dbReference type="EMBL" id="GLC56897.1"/>
    </source>
</evidence>
<feature type="compositionally biased region" description="Polar residues" evidence="6">
    <location>
        <begin position="1"/>
        <end position="14"/>
    </location>
</feature>
<feature type="region of interest" description="Disordered" evidence="6">
    <location>
        <begin position="1"/>
        <end position="74"/>
    </location>
</feature>
<feature type="compositionally biased region" description="Low complexity" evidence="6">
    <location>
        <begin position="62"/>
        <end position="74"/>
    </location>
</feature>
<comment type="caution">
    <text evidence="8">The sequence shown here is derived from an EMBL/GenBank/DDBJ whole genome shotgun (WGS) entry which is preliminary data.</text>
</comment>
<comment type="subcellular location">
    <subcellularLocation>
        <location evidence="1">Membrane</location>
        <topology evidence="1">Multi-pass membrane protein</topology>
    </subcellularLocation>
</comment>
<keyword evidence="4 7" id="KW-1133">Transmembrane helix</keyword>
<dbReference type="InterPro" id="IPR007248">
    <property type="entry name" value="Mpv17_PMP22"/>
</dbReference>
<sequence>MTTTVSRGPAQQPNRAAKTPAQQQVPQQHLQHRAASHHHQHNRRRPGPLNVTTGSRVSPHGASSRMTSSSSSAYASSRAKSTVAKVSISHQQTGSSTFSSSQGSLPALLASLSGGFLIAAAAMHFCGPDQPEMVTSAVSAVSPLQEFGPADIVSQAFGPSRPIWALLLHSHQSTSAAAAAAAAPSAAATLSHATAAATVAATATAKAAAHHSHALLQQHFRPFVDSGADGDGLAASLVSEARDVATGAATAVRGAMGGLCDDYNRWLAEDPLVCKVVTGNFFTVAGDMLAQLGLGGAGGHGGDAPAAPASTGGRRHVDWWRTGRLCLETSAFGTPLAHWWFNFLDTNVMPDNPHCPAAVMTKMLADQVLFAPLGLLMFFAVIKCLEGRPRDIPHTIRTSYVKSLLGGYLLWPAAGILNFALLPPEYRVFFNNCVNIIWTCFLSIMSSGNADDASDKPAEAVAAAAALPSASTTSADPAAAALAASSAPASPCVATCVANDLATAAVAAAVIGAAAGGSPAFGCVAGIAVAAVGASMEATHGSVAQKAAAPQPALAANQLVSGGLGSELYGQQGLGVMAFETS</sequence>
<dbReference type="PANTHER" id="PTHR11266:SF17">
    <property type="entry name" value="PROTEIN MPV17"/>
    <property type="match status" value="1"/>
</dbReference>
<evidence type="ECO:0000313" key="9">
    <source>
        <dbReference type="Proteomes" id="UP001165080"/>
    </source>
</evidence>
<gene>
    <name evidence="8" type="primary">PLEST003078</name>
    <name evidence="8" type="ORF">PLESTB_001161000</name>
</gene>
<dbReference type="AlphaFoldDB" id="A0A9W6BRI0"/>
<feature type="transmembrane region" description="Helical" evidence="7">
    <location>
        <begin position="363"/>
        <end position="382"/>
    </location>
</feature>
<dbReference type="EMBL" id="BRXU01000017">
    <property type="protein sequence ID" value="GLC56897.1"/>
    <property type="molecule type" value="Genomic_DNA"/>
</dbReference>
<feature type="compositionally biased region" description="Basic residues" evidence="6">
    <location>
        <begin position="30"/>
        <end position="46"/>
    </location>
</feature>
<evidence type="ECO:0000256" key="3">
    <source>
        <dbReference type="ARBA" id="ARBA00022692"/>
    </source>
</evidence>
<evidence type="ECO:0000256" key="2">
    <source>
        <dbReference type="ARBA" id="ARBA00006824"/>
    </source>
</evidence>
<feature type="transmembrane region" description="Helical" evidence="7">
    <location>
        <begin position="403"/>
        <end position="422"/>
    </location>
</feature>